<accession>A0A285CZ18</accession>
<sequence length="360" mass="40461">MKSRLDYQYETNTVQIGDFILESGECLSSVEVAYERAGNFRGPAILVCHALTGNHYAVGTKENPGWWSGLIGPGGYIDTKEYQVITFNVLGGCNGTTGPTSTNPKTGRPYQGSFPYLTIRDLVRVQKKALDQLKIQSLHAVAGGSLGGMQVLEWGLLYPTFLNHLVVLAATPELSDYGMAFNRIAIEAIENDPNWNDGYYRQDAELKGLQIARMAGMITYRTPQLFSKRFEREVRDEGSPTLYQIDSYLIYQGKKLRDRFDANSYLRLLHAMNSHDIGRDRGGWQKASRQIQAKVLALGFKGDLLYETLRIAEFTEAVPDGSFFEVDTIFGHDGFLVEFEKWGPLIKRTLEEKRVTEEVG</sequence>
<keyword evidence="2" id="KW-0028">Amino-acid biosynthesis</keyword>
<comment type="function">
    <text evidence="2">Transfers an acetyl group from acetyl-CoA to L-homoserine, forming acetyl-L-homoserine.</text>
</comment>
<feature type="binding site" evidence="2">
    <location>
        <position position="213"/>
    </location>
    <ligand>
        <name>substrate</name>
    </ligand>
</feature>
<feature type="active site" description="Nucleophile" evidence="2 3">
    <location>
        <position position="145"/>
    </location>
</feature>
<keyword evidence="1 2" id="KW-0808">Transferase</keyword>
<dbReference type="NCBIfam" id="TIGR01392">
    <property type="entry name" value="homoserO_Ac_trn"/>
    <property type="match status" value="1"/>
</dbReference>
<name>A0A285CZ18_9BACI</name>
<dbReference type="OrthoDB" id="9800754at2"/>
<comment type="caution">
    <text evidence="2">Lacks conserved residue(s) required for the propagation of feature annotation.</text>
</comment>
<feature type="active site" evidence="2 3">
    <location>
        <position position="332"/>
    </location>
</feature>
<dbReference type="EMBL" id="OAOP01000006">
    <property type="protein sequence ID" value="SNX72802.1"/>
    <property type="molecule type" value="Genomic_DNA"/>
</dbReference>
<dbReference type="Pfam" id="PF00561">
    <property type="entry name" value="Abhydrolase_1"/>
    <property type="match status" value="1"/>
</dbReference>
<comment type="pathway">
    <text evidence="2">Amino-acid biosynthesis; L-methionine biosynthesis via de novo pathway; O-acetyl-L-homoserine from L-homoserine: step 1/1.</text>
</comment>
<dbReference type="UniPathway" id="UPA00051">
    <property type="reaction ID" value="UER00074"/>
</dbReference>
<evidence type="ECO:0000256" key="2">
    <source>
        <dbReference type="HAMAP-Rule" id="MF_00296"/>
    </source>
</evidence>
<gene>
    <name evidence="2" type="primary">metXA</name>
    <name evidence="5" type="ORF">SAMN05877753_106210</name>
</gene>
<keyword evidence="2" id="KW-0486">Methionine biosynthesis</keyword>
<feature type="domain" description="AB hydrolase-1" evidence="4">
    <location>
        <begin position="43"/>
        <end position="258"/>
    </location>
</feature>
<reference evidence="5 6" key="1">
    <citation type="submission" date="2017-08" db="EMBL/GenBank/DDBJ databases">
        <authorList>
            <person name="de Groot N.N."/>
        </authorList>
    </citation>
    <scope>NUCLEOTIDE SEQUENCE [LARGE SCALE GENOMIC DNA]</scope>
    <source>
        <strain evidence="5 6">JC228</strain>
    </source>
</reference>
<dbReference type="HAMAP" id="MF_00296">
    <property type="entry name" value="MetX_acyltransf"/>
    <property type="match status" value="1"/>
</dbReference>
<dbReference type="EC" id="2.3.1.31" evidence="2"/>
<dbReference type="PANTHER" id="PTHR32268">
    <property type="entry name" value="HOMOSERINE O-ACETYLTRANSFERASE"/>
    <property type="match status" value="1"/>
</dbReference>
<dbReference type="SUPFAM" id="SSF53474">
    <property type="entry name" value="alpha/beta-Hydrolases"/>
    <property type="match status" value="1"/>
</dbReference>
<dbReference type="InterPro" id="IPR029058">
    <property type="entry name" value="AB_hydrolase_fold"/>
</dbReference>
<dbReference type="AlphaFoldDB" id="A0A285CZ18"/>
<dbReference type="GO" id="GO:0009092">
    <property type="term" value="P:homoserine metabolic process"/>
    <property type="evidence" value="ECO:0007669"/>
    <property type="project" value="TreeGrafter"/>
</dbReference>
<proteinExistence type="inferred from homology"/>
<dbReference type="Proteomes" id="UP000219546">
    <property type="component" value="Unassembled WGS sequence"/>
</dbReference>
<comment type="similarity">
    <text evidence="2">Belongs to the AB hydrolase superfamily. MetX family.</text>
</comment>
<dbReference type="RefSeq" id="WP_097159365.1">
    <property type="nucleotide sequence ID" value="NZ_JBEPMQ010000005.1"/>
</dbReference>
<evidence type="ECO:0000259" key="4">
    <source>
        <dbReference type="Pfam" id="PF00561"/>
    </source>
</evidence>
<organism evidence="5 6">
    <name type="scientific">Bacillus oleivorans</name>
    <dbReference type="NCBI Taxonomy" id="1448271"/>
    <lineage>
        <taxon>Bacteria</taxon>
        <taxon>Bacillati</taxon>
        <taxon>Bacillota</taxon>
        <taxon>Bacilli</taxon>
        <taxon>Bacillales</taxon>
        <taxon>Bacillaceae</taxon>
        <taxon>Bacillus</taxon>
    </lineage>
</organism>
<dbReference type="InterPro" id="IPR000073">
    <property type="entry name" value="AB_hydrolase_1"/>
</dbReference>
<evidence type="ECO:0000256" key="3">
    <source>
        <dbReference type="PIRSR" id="PIRSR000443-1"/>
    </source>
</evidence>
<evidence type="ECO:0000256" key="1">
    <source>
        <dbReference type="ARBA" id="ARBA00022679"/>
    </source>
</evidence>
<dbReference type="PANTHER" id="PTHR32268:SF11">
    <property type="entry name" value="HOMOSERINE O-ACETYLTRANSFERASE"/>
    <property type="match status" value="1"/>
</dbReference>
<evidence type="ECO:0000313" key="5">
    <source>
        <dbReference type="EMBL" id="SNX72802.1"/>
    </source>
</evidence>
<dbReference type="GO" id="GO:0005737">
    <property type="term" value="C:cytoplasm"/>
    <property type="evidence" value="ECO:0007669"/>
    <property type="project" value="UniProtKB-SubCell"/>
</dbReference>
<keyword evidence="6" id="KW-1185">Reference proteome</keyword>
<evidence type="ECO:0000313" key="6">
    <source>
        <dbReference type="Proteomes" id="UP000219546"/>
    </source>
</evidence>
<dbReference type="GO" id="GO:0009086">
    <property type="term" value="P:methionine biosynthetic process"/>
    <property type="evidence" value="ECO:0007669"/>
    <property type="project" value="UniProtKB-UniRule"/>
</dbReference>
<dbReference type="GO" id="GO:0004414">
    <property type="term" value="F:homoserine O-acetyltransferase activity"/>
    <property type="evidence" value="ECO:0007669"/>
    <property type="project" value="UniProtKB-UniRule"/>
</dbReference>
<keyword evidence="2" id="KW-0012">Acyltransferase</keyword>
<dbReference type="NCBIfam" id="NF001209">
    <property type="entry name" value="PRK00175.1"/>
    <property type="match status" value="1"/>
</dbReference>
<comment type="catalytic activity">
    <reaction evidence="2">
        <text>L-homoserine + acetyl-CoA = O-acetyl-L-homoserine + CoA</text>
        <dbReference type="Rhea" id="RHEA:13701"/>
        <dbReference type="ChEBI" id="CHEBI:57287"/>
        <dbReference type="ChEBI" id="CHEBI:57288"/>
        <dbReference type="ChEBI" id="CHEBI:57476"/>
        <dbReference type="ChEBI" id="CHEBI:57716"/>
        <dbReference type="EC" id="2.3.1.31"/>
    </reaction>
</comment>
<dbReference type="InterPro" id="IPR008220">
    <property type="entry name" value="HAT_MetX-like"/>
</dbReference>
<dbReference type="Gene3D" id="3.40.50.1820">
    <property type="entry name" value="alpha/beta hydrolase"/>
    <property type="match status" value="1"/>
</dbReference>
<comment type="subcellular location">
    <subcellularLocation>
        <location evidence="2">Cytoplasm</location>
    </subcellularLocation>
</comment>
<feature type="binding site" evidence="2">
    <location>
        <position position="333"/>
    </location>
    <ligand>
        <name>substrate</name>
    </ligand>
</feature>
<feature type="active site" evidence="2 3">
    <location>
        <position position="303"/>
    </location>
</feature>
<keyword evidence="2" id="KW-0963">Cytoplasm</keyword>
<comment type="subunit">
    <text evidence="2">Homodimer.</text>
</comment>
<protein>
    <recommendedName>
        <fullName evidence="2">Homoserine O-acetyltransferase</fullName>
        <shortName evidence="2">HAT</shortName>
        <ecNumber evidence="2">2.3.1.31</ecNumber>
    </recommendedName>
    <alternativeName>
        <fullName evidence="2">Homoserine transacetylase</fullName>
        <shortName evidence="2">HTA</shortName>
    </alternativeName>
</protein>
<dbReference type="PIRSF" id="PIRSF000443">
    <property type="entry name" value="Homoser_Ac_trans"/>
    <property type="match status" value="1"/>
</dbReference>